<sequence>MGLTCLLCQNQFKELNLYQLFRQKQQRLICYDCYQQFENIQKNTTRCQFCQKKLVAEAVCNDCRRWQIIYPNDCLKNTACYQYNLELKNLIRRYKRYHDASSCEIFVALIESELKKKQYDYYVCLPSSPKHSQERQFDHIELIFSKIIKPTSILTYVEQQHYQAQGEKNRQERLLTTQMFTCQDFKFDKYTRILLLDDIYTTGRTLYHARDAIRKVGFLGQIDSFTIAR</sequence>
<evidence type="ECO:0000256" key="1">
    <source>
        <dbReference type="ARBA" id="ARBA00008007"/>
    </source>
</evidence>
<dbReference type="RefSeq" id="WP_339969151.1">
    <property type="nucleotide sequence ID" value="NZ_JAWMWG010000001.1"/>
</dbReference>
<name>A0ABU8SFP2_9LACO</name>
<accession>A0ABU8SFP2</accession>
<evidence type="ECO:0000313" key="3">
    <source>
        <dbReference type="Proteomes" id="UP001377804"/>
    </source>
</evidence>
<dbReference type="EMBL" id="JAWMWG010000001">
    <property type="protein sequence ID" value="MEJ6348202.1"/>
    <property type="molecule type" value="Genomic_DNA"/>
</dbReference>
<dbReference type="Gene3D" id="3.40.50.2020">
    <property type="match status" value="1"/>
</dbReference>
<dbReference type="InterPro" id="IPR000836">
    <property type="entry name" value="PRTase_dom"/>
</dbReference>
<dbReference type="InterPro" id="IPR029057">
    <property type="entry name" value="PRTase-like"/>
</dbReference>
<comment type="similarity">
    <text evidence="1">Belongs to the ComF/GntX family.</text>
</comment>
<dbReference type="SUPFAM" id="SSF53271">
    <property type="entry name" value="PRTase-like"/>
    <property type="match status" value="1"/>
</dbReference>
<dbReference type="PANTHER" id="PTHR47505:SF1">
    <property type="entry name" value="DNA UTILIZATION PROTEIN YHGH"/>
    <property type="match status" value="1"/>
</dbReference>
<gene>
    <name evidence="2" type="ORF">R4Y45_03035</name>
</gene>
<protein>
    <submittedName>
        <fullName evidence="2">ComF family protein</fullName>
    </submittedName>
</protein>
<keyword evidence="3" id="KW-1185">Reference proteome</keyword>
<comment type="caution">
    <text evidence="2">The sequence shown here is derived from an EMBL/GenBank/DDBJ whole genome shotgun (WGS) entry which is preliminary data.</text>
</comment>
<dbReference type="CDD" id="cd06223">
    <property type="entry name" value="PRTases_typeI"/>
    <property type="match status" value="1"/>
</dbReference>
<reference evidence="2 3" key="1">
    <citation type="submission" date="2023-10" db="EMBL/GenBank/DDBJ databases">
        <title>Holzapfeliella saturejae sp. nov. isolated from Satureja montana flowers.</title>
        <authorList>
            <person name="Alcantara C."/>
            <person name="Zuniga M."/>
            <person name="Landete J.M."/>
            <person name="Monedero V."/>
        </authorList>
    </citation>
    <scope>NUCLEOTIDE SEQUENCE [LARGE SCALE GENOMIC DNA]</scope>
    <source>
        <strain evidence="2 3">He02</strain>
    </source>
</reference>
<evidence type="ECO:0000313" key="2">
    <source>
        <dbReference type="EMBL" id="MEJ6348202.1"/>
    </source>
</evidence>
<organism evidence="2 3">
    <name type="scientific">Holzapfeliella saturejae</name>
    <dbReference type="NCBI Taxonomy" id="3082953"/>
    <lineage>
        <taxon>Bacteria</taxon>
        <taxon>Bacillati</taxon>
        <taxon>Bacillota</taxon>
        <taxon>Bacilli</taxon>
        <taxon>Lactobacillales</taxon>
        <taxon>Lactobacillaceae</taxon>
        <taxon>Holzapfeliella</taxon>
    </lineage>
</organism>
<dbReference type="PANTHER" id="PTHR47505">
    <property type="entry name" value="DNA UTILIZATION PROTEIN YHGH"/>
    <property type="match status" value="1"/>
</dbReference>
<proteinExistence type="inferred from homology"/>
<dbReference type="Proteomes" id="UP001377804">
    <property type="component" value="Unassembled WGS sequence"/>
</dbReference>
<dbReference type="InterPro" id="IPR051910">
    <property type="entry name" value="ComF/GntX_DNA_util-trans"/>
</dbReference>